<evidence type="ECO:0000313" key="1">
    <source>
        <dbReference type="EMBL" id="NHN31951.1"/>
    </source>
</evidence>
<proteinExistence type="predicted"/>
<reference evidence="1" key="1">
    <citation type="submission" date="2020-03" db="EMBL/GenBank/DDBJ databases">
        <title>Draft sequencing of Paenibacilllus sp. S3N08.</title>
        <authorList>
            <person name="Kim D.-U."/>
        </authorList>
    </citation>
    <scope>NUCLEOTIDE SEQUENCE</scope>
    <source>
        <strain evidence="1">S3N08</strain>
    </source>
</reference>
<dbReference type="EMBL" id="JAAOIW010000006">
    <property type="protein sequence ID" value="NHN31951.1"/>
    <property type="molecule type" value="Genomic_DNA"/>
</dbReference>
<evidence type="ECO:0008006" key="3">
    <source>
        <dbReference type="Google" id="ProtNLM"/>
    </source>
</evidence>
<accession>A0ABX0J9G9</accession>
<protein>
    <recommendedName>
        <fullName evidence="3">Spore germination protein PE</fullName>
    </recommendedName>
</protein>
<sequence>MSLKIISTNLLHRLAVHLQSEVAIQAEGFASEPGLLQHVGKRFIKVSEQYFVPSTLQEIVLLGTSINVSTVPIQLRTIYMGGFPALLVRTGSDYIEVIVSRVDEEEELRVLIPLGQVISIEKTNES</sequence>
<comment type="caution">
    <text evidence="1">The sequence shown here is derived from an EMBL/GenBank/DDBJ whole genome shotgun (WGS) entry which is preliminary data.</text>
</comment>
<evidence type="ECO:0000313" key="2">
    <source>
        <dbReference type="Proteomes" id="UP001165962"/>
    </source>
</evidence>
<dbReference type="RefSeq" id="WP_166152225.1">
    <property type="nucleotide sequence ID" value="NZ_JAAOIW010000006.1"/>
</dbReference>
<gene>
    <name evidence="1" type="ORF">G9U52_19110</name>
</gene>
<organism evidence="1 2">
    <name type="scientific">Paenibacillus agricola</name>
    <dbReference type="NCBI Taxonomy" id="2716264"/>
    <lineage>
        <taxon>Bacteria</taxon>
        <taxon>Bacillati</taxon>
        <taxon>Bacillota</taxon>
        <taxon>Bacilli</taxon>
        <taxon>Bacillales</taxon>
        <taxon>Paenibacillaceae</taxon>
        <taxon>Paenibacillus</taxon>
    </lineage>
</organism>
<name>A0ABX0J9G9_9BACL</name>
<keyword evidence="2" id="KW-1185">Reference proteome</keyword>
<dbReference type="Proteomes" id="UP001165962">
    <property type="component" value="Unassembled WGS sequence"/>
</dbReference>